<accession>A0A2U9C3X7</accession>
<keyword evidence="2" id="KW-1185">Reference proteome</keyword>
<evidence type="ECO:0000313" key="2">
    <source>
        <dbReference type="Proteomes" id="UP000246464"/>
    </source>
</evidence>
<dbReference type="EMBL" id="CP026253">
    <property type="protein sequence ID" value="AWP09752.1"/>
    <property type="molecule type" value="Genomic_DNA"/>
</dbReference>
<sequence>MISLNSLSVCAKQRFPSSTLTLGRACLVAGPVDGRCFPFNVEQRGQERAGVGRGSAKGRGEARAELLVCAAMPGRSPRVSAVLNREPELRVMYGRQREAILRTDF</sequence>
<reference evidence="1 2" key="1">
    <citation type="submission" date="2017-12" db="EMBL/GenBank/DDBJ databases">
        <title>Integrating genomic resources of turbot (Scophthalmus maximus) in depth evaluation of genetic and physical mapping variation across individuals.</title>
        <authorList>
            <person name="Martinez P."/>
        </authorList>
    </citation>
    <scope>NUCLEOTIDE SEQUENCE [LARGE SCALE GENOMIC DNA]</scope>
</reference>
<protein>
    <submittedName>
        <fullName evidence="1">Uncharacterized protein</fullName>
    </submittedName>
</protein>
<name>A0A2U9C3X7_SCOMX</name>
<dbReference type="AlphaFoldDB" id="A0A2U9C3X7"/>
<organism evidence="1 2">
    <name type="scientific">Scophthalmus maximus</name>
    <name type="common">Turbot</name>
    <name type="synonym">Psetta maxima</name>
    <dbReference type="NCBI Taxonomy" id="52904"/>
    <lineage>
        <taxon>Eukaryota</taxon>
        <taxon>Metazoa</taxon>
        <taxon>Chordata</taxon>
        <taxon>Craniata</taxon>
        <taxon>Vertebrata</taxon>
        <taxon>Euteleostomi</taxon>
        <taxon>Actinopterygii</taxon>
        <taxon>Neopterygii</taxon>
        <taxon>Teleostei</taxon>
        <taxon>Neoteleostei</taxon>
        <taxon>Acanthomorphata</taxon>
        <taxon>Carangaria</taxon>
        <taxon>Pleuronectiformes</taxon>
        <taxon>Pleuronectoidei</taxon>
        <taxon>Scophthalmidae</taxon>
        <taxon>Scophthalmus</taxon>
    </lineage>
</organism>
<evidence type="ECO:0000313" key="1">
    <source>
        <dbReference type="EMBL" id="AWP09752.1"/>
    </source>
</evidence>
<gene>
    <name evidence="1" type="ORF">SMAX5B_014656</name>
</gene>
<dbReference type="Proteomes" id="UP000246464">
    <property type="component" value="Chromosome 11"/>
</dbReference>
<proteinExistence type="predicted"/>